<sequence length="102" mass="10790">MSHGLRSRRTAQAVARGVVPLRPTTQTPHDVGEPEPSPPPVFHPHAPPFDPIDWPGPDPALAYARAVGPRLGLQYPGPLAAAARFAATRAGLVSDTNAQTFQ</sequence>
<feature type="compositionally biased region" description="Pro residues" evidence="1">
    <location>
        <begin position="35"/>
        <end position="54"/>
    </location>
</feature>
<evidence type="ECO:0000313" key="3">
    <source>
        <dbReference type="Proteomes" id="UP000679335"/>
    </source>
</evidence>
<proteinExistence type="predicted"/>
<reference evidence="2 3" key="1">
    <citation type="submission" date="2021-05" db="EMBL/GenBank/DDBJ databases">
        <title>Novel species in genus Cellulomonas.</title>
        <authorList>
            <person name="Zhang G."/>
        </authorList>
    </citation>
    <scope>NUCLEOTIDE SEQUENCE [LARGE SCALE GENOMIC DNA]</scope>
    <source>
        <strain evidence="3">zg-ZUI157</strain>
    </source>
</reference>
<feature type="region of interest" description="Disordered" evidence="1">
    <location>
        <begin position="1"/>
        <end position="54"/>
    </location>
</feature>
<evidence type="ECO:0000256" key="1">
    <source>
        <dbReference type="SAM" id="MobiDB-lite"/>
    </source>
</evidence>
<keyword evidence="3" id="KW-1185">Reference proteome</keyword>
<dbReference type="EMBL" id="CP076023">
    <property type="protein sequence ID" value="QWC17153.1"/>
    <property type="molecule type" value="Genomic_DNA"/>
</dbReference>
<dbReference type="RefSeq" id="WP_208197429.1">
    <property type="nucleotide sequence ID" value="NZ_CP076023.1"/>
</dbReference>
<gene>
    <name evidence="2" type="ORF">KKR89_06005</name>
</gene>
<evidence type="ECO:0000313" key="2">
    <source>
        <dbReference type="EMBL" id="QWC17153.1"/>
    </source>
</evidence>
<name>A0ABX8GLV0_9CELL</name>
<dbReference type="Proteomes" id="UP000679335">
    <property type="component" value="Chromosome"/>
</dbReference>
<protein>
    <submittedName>
        <fullName evidence="2">Uncharacterized protein</fullName>
    </submittedName>
</protein>
<organism evidence="2 3">
    <name type="scientific">Cellulomonas dongxiuzhuiae</name>
    <dbReference type="NCBI Taxonomy" id="2819979"/>
    <lineage>
        <taxon>Bacteria</taxon>
        <taxon>Bacillati</taxon>
        <taxon>Actinomycetota</taxon>
        <taxon>Actinomycetes</taxon>
        <taxon>Micrococcales</taxon>
        <taxon>Cellulomonadaceae</taxon>
        <taxon>Cellulomonas</taxon>
    </lineage>
</organism>
<accession>A0ABX8GLV0</accession>